<organism evidence="1 2">
    <name type="scientific">Flavonifractor plautii</name>
    <name type="common">Fusobacterium plautii</name>
    <dbReference type="NCBI Taxonomy" id="292800"/>
    <lineage>
        <taxon>Bacteria</taxon>
        <taxon>Bacillati</taxon>
        <taxon>Bacillota</taxon>
        <taxon>Clostridia</taxon>
        <taxon>Eubacteriales</taxon>
        <taxon>Oscillospiraceae</taxon>
        <taxon>Flavonifractor</taxon>
    </lineage>
</organism>
<evidence type="ECO:0000313" key="2">
    <source>
        <dbReference type="Proteomes" id="UP000434475"/>
    </source>
</evidence>
<accession>A0A6I2QWY5</accession>
<dbReference type="EMBL" id="WKPR01000004">
    <property type="protein sequence ID" value="MSB18858.1"/>
    <property type="molecule type" value="Genomic_DNA"/>
</dbReference>
<evidence type="ECO:0000313" key="1">
    <source>
        <dbReference type="EMBL" id="MSB18858.1"/>
    </source>
</evidence>
<gene>
    <name evidence="1" type="ORF">GKE97_04920</name>
</gene>
<comment type="caution">
    <text evidence="1">The sequence shown here is derived from an EMBL/GenBank/DDBJ whole genome shotgun (WGS) entry which is preliminary data.</text>
</comment>
<reference evidence="1 2" key="1">
    <citation type="journal article" date="2019" name="Nat. Med.">
        <title>A library of human gut bacterial isolates paired with longitudinal multiomics data enables mechanistic microbiome research.</title>
        <authorList>
            <person name="Poyet M."/>
            <person name="Groussin M."/>
            <person name="Gibbons S.M."/>
            <person name="Avila-Pacheco J."/>
            <person name="Jiang X."/>
            <person name="Kearney S.M."/>
            <person name="Perrotta A.R."/>
            <person name="Berdy B."/>
            <person name="Zhao S."/>
            <person name="Lieberman T.D."/>
            <person name="Swanson P.K."/>
            <person name="Smith M."/>
            <person name="Roesemann S."/>
            <person name="Alexander J.E."/>
            <person name="Rich S.A."/>
            <person name="Livny J."/>
            <person name="Vlamakis H."/>
            <person name="Clish C."/>
            <person name="Bullock K."/>
            <person name="Deik A."/>
            <person name="Scott J."/>
            <person name="Pierce K.A."/>
            <person name="Xavier R.J."/>
            <person name="Alm E.J."/>
        </authorList>
    </citation>
    <scope>NUCLEOTIDE SEQUENCE [LARGE SCALE GENOMIC DNA]</scope>
    <source>
        <strain evidence="1 2">BIOML-A2</strain>
    </source>
</reference>
<dbReference type="AlphaFoldDB" id="A0A6I2QWY5"/>
<sequence length="169" mass="19633">MAYYKRNEFELSIPINDLKPGMQVCIPRNITYGWNVYTGLTLYKPYTIKRVTPKKTKVICEDGTEFYTKETAFLFPVPEMNTENERVLLFQKIGKIIAALDRTSCKTYIASYEEMKEAADHLAAFYDFCLKTPRKDDFHEQEKYAPYVHLGHSTDRKKSGTTGGYVRLL</sequence>
<proteinExistence type="predicted"/>
<dbReference type="RefSeq" id="WP_172697303.1">
    <property type="nucleotide sequence ID" value="NZ_WKPR01000004.1"/>
</dbReference>
<protein>
    <submittedName>
        <fullName evidence="1">Uncharacterized protein</fullName>
    </submittedName>
</protein>
<name>A0A6I2QWY5_FLAPL</name>
<dbReference type="Proteomes" id="UP000434475">
    <property type="component" value="Unassembled WGS sequence"/>
</dbReference>